<dbReference type="InParanoid" id="E1ZRJ8"/>
<reference evidence="4 5" key="1">
    <citation type="journal article" date="2010" name="Plant Cell">
        <title>The Chlorella variabilis NC64A genome reveals adaptation to photosymbiosis, coevolution with viruses, and cryptic sex.</title>
        <authorList>
            <person name="Blanc G."/>
            <person name="Duncan G."/>
            <person name="Agarkova I."/>
            <person name="Borodovsky M."/>
            <person name="Gurnon J."/>
            <person name="Kuo A."/>
            <person name="Lindquist E."/>
            <person name="Lucas S."/>
            <person name="Pangilinan J."/>
            <person name="Polle J."/>
            <person name="Salamov A."/>
            <person name="Terry A."/>
            <person name="Yamada T."/>
            <person name="Dunigan D.D."/>
            <person name="Grigoriev I.V."/>
            <person name="Claverie J.M."/>
            <person name="Van Etten J.L."/>
        </authorList>
    </citation>
    <scope>NUCLEOTIDE SEQUENCE [LARGE SCALE GENOMIC DNA]</scope>
    <source>
        <strain evidence="4 5">NC64A</strain>
    </source>
</reference>
<protein>
    <submittedName>
        <fullName evidence="4">Uncharacterized protein</fullName>
    </submittedName>
</protein>
<dbReference type="Gene3D" id="1.25.40.20">
    <property type="entry name" value="Ankyrin repeat-containing domain"/>
    <property type="match status" value="4"/>
</dbReference>
<organism evidence="5">
    <name type="scientific">Chlorella variabilis</name>
    <name type="common">Green alga</name>
    <dbReference type="NCBI Taxonomy" id="554065"/>
    <lineage>
        <taxon>Eukaryota</taxon>
        <taxon>Viridiplantae</taxon>
        <taxon>Chlorophyta</taxon>
        <taxon>core chlorophytes</taxon>
        <taxon>Trebouxiophyceae</taxon>
        <taxon>Chlorellales</taxon>
        <taxon>Chlorellaceae</taxon>
        <taxon>Chlorella clade</taxon>
        <taxon>Chlorella</taxon>
    </lineage>
</organism>
<dbReference type="PANTHER" id="PTHR24126:SF14">
    <property type="entry name" value="ANK_REP_REGION DOMAIN-CONTAINING PROTEIN"/>
    <property type="match status" value="1"/>
</dbReference>
<keyword evidence="2 3" id="KW-0040">ANK repeat</keyword>
<gene>
    <name evidence="4" type="ORF">CHLNCDRAFT_59197</name>
</gene>
<dbReference type="Pfam" id="PF13637">
    <property type="entry name" value="Ank_4"/>
    <property type="match status" value="1"/>
</dbReference>
<dbReference type="AlphaFoldDB" id="E1ZRJ8"/>
<dbReference type="eggNOG" id="KOG4177">
    <property type="taxonomic scope" value="Eukaryota"/>
</dbReference>
<name>E1ZRJ8_CHLVA</name>
<evidence type="ECO:0000256" key="2">
    <source>
        <dbReference type="ARBA" id="ARBA00023043"/>
    </source>
</evidence>
<dbReference type="SUPFAM" id="SSF48403">
    <property type="entry name" value="Ankyrin repeat"/>
    <property type="match status" value="2"/>
</dbReference>
<dbReference type="EMBL" id="GL433862">
    <property type="protein sequence ID" value="EFN51583.1"/>
    <property type="molecule type" value="Genomic_DNA"/>
</dbReference>
<dbReference type="PROSITE" id="PS50088">
    <property type="entry name" value="ANK_REPEAT"/>
    <property type="match status" value="5"/>
</dbReference>
<keyword evidence="1" id="KW-0677">Repeat</keyword>
<feature type="repeat" description="ANK" evidence="3">
    <location>
        <begin position="107"/>
        <end position="139"/>
    </location>
</feature>
<dbReference type="PROSITE" id="PS50297">
    <property type="entry name" value="ANK_REP_REGION"/>
    <property type="match status" value="4"/>
</dbReference>
<evidence type="ECO:0000256" key="3">
    <source>
        <dbReference type="PROSITE-ProRule" id="PRU00023"/>
    </source>
</evidence>
<dbReference type="PRINTS" id="PR01415">
    <property type="entry name" value="ANKYRIN"/>
</dbReference>
<evidence type="ECO:0000256" key="1">
    <source>
        <dbReference type="ARBA" id="ARBA00022737"/>
    </source>
</evidence>
<dbReference type="InterPro" id="IPR036770">
    <property type="entry name" value="Ankyrin_rpt-contain_sf"/>
</dbReference>
<dbReference type="RefSeq" id="XP_005843685.1">
    <property type="nucleotide sequence ID" value="XM_005843623.1"/>
</dbReference>
<feature type="repeat" description="ANK" evidence="3">
    <location>
        <begin position="384"/>
        <end position="416"/>
    </location>
</feature>
<dbReference type="InterPro" id="IPR002110">
    <property type="entry name" value="Ankyrin_rpt"/>
</dbReference>
<dbReference type="GeneID" id="17351033"/>
<feature type="repeat" description="ANK" evidence="3">
    <location>
        <begin position="181"/>
        <end position="213"/>
    </location>
</feature>
<feature type="repeat" description="ANK" evidence="3">
    <location>
        <begin position="310"/>
        <end position="342"/>
    </location>
</feature>
<dbReference type="Proteomes" id="UP000008141">
    <property type="component" value="Unassembled WGS sequence"/>
</dbReference>
<sequence length="560" mass="58595">MAHAQPATSLHAASSRARGLPAAFGAGCKSGGEGSTAARRRLAARRFRPLAASVTEHFGVEDWPAVQQLLAAAGGDHLARLRAVLAVRPDLVAARTWAPASPDDVASGYSALHFAAAGDNVECLAALLAAGADVRARDDRGATALHWCAAAVASLDHEGSCGLCLRALIAAGADVDARDEDGETALHCAARLGNLAAIRCLAEAGAYLGAANLEGESPQIVARNHCKWEAAVLLGQLQAELDGALVQEGAPEAECVGGVWLSEFPVDEWSEEAQLIAAASAGDLRRLRAVLASRPELVDARTALPCSVASGYSALHFAAFNGHMACVRALLAAGADVRARDDRGATALHWAAGAAGALARERGGEPCLRQLVGAGADVDARDEDGETALHCAARLGNLVAIRCLAEAGAYLGAANLEGVTPRILARNCCKYEAAELLGQLQAELEAQMGHQGPGLLPGAAQQSQAVDAEQQWAAGLFGPELVGAAVRVWWAEREEFMLGHVTSCAMPDRVHTVRFDAADLCMRWQRVRLQHELVEVQRPDGSWARFIPAQLQRQGSAFDQ</sequence>
<proteinExistence type="predicted"/>
<evidence type="ECO:0000313" key="5">
    <source>
        <dbReference type="Proteomes" id="UP000008141"/>
    </source>
</evidence>
<dbReference type="OrthoDB" id="194358at2759"/>
<accession>E1ZRJ8</accession>
<dbReference type="SMART" id="SM00248">
    <property type="entry name" value="ANK"/>
    <property type="match status" value="6"/>
</dbReference>
<dbReference type="Pfam" id="PF12796">
    <property type="entry name" value="Ank_2"/>
    <property type="match status" value="3"/>
</dbReference>
<keyword evidence="5" id="KW-1185">Reference proteome</keyword>
<evidence type="ECO:0000313" key="4">
    <source>
        <dbReference type="EMBL" id="EFN51583.1"/>
    </source>
</evidence>
<dbReference type="PANTHER" id="PTHR24126">
    <property type="entry name" value="ANKYRIN REPEAT, PH AND SEC7 DOMAIN CONTAINING PROTEIN SECG-RELATED"/>
    <property type="match status" value="1"/>
</dbReference>
<dbReference type="STRING" id="554065.E1ZRJ8"/>
<dbReference type="KEGG" id="cvr:CHLNCDRAFT_59197"/>
<feature type="repeat" description="ANK" evidence="3">
    <location>
        <begin position="343"/>
        <end position="383"/>
    </location>
</feature>